<evidence type="ECO:0000256" key="10">
    <source>
        <dbReference type="RuleBase" id="RU004516"/>
    </source>
</evidence>
<name>A0AAD6XQS5_9AGAR</name>
<dbReference type="Gene3D" id="3.20.10.10">
    <property type="entry name" value="D-amino Acid Aminotransferase, subunit A, domain 2"/>
    <property type="match status" value="1"/>
</dbReference>
<dbReference type="InterPro" id="IPR036038">
    <property type="entry name" value="Aminotransferase-like"/>
</dbReference>
<dbReference type="PROSITE" id="PS00770">
    <property type="entry name" value="AA_TRANSFER_CLASS_4"/>
    <property type="match status" value="1"/>
</dbReference>
<comment type="catalytic activity">
    <reaction evidence="11">
        <text>L-leucine + 2-oxoglutarate = 4-methyl-2-oxopentanoate + L-glutamate</text>
        <dbReference type="Rhea" id="RHEA:18321"/>
        <dbReference type="ChEBI" id="CHEBI:16810"/>
        <dbReference type="ChEBI" id="CHEBI:17865"/>
        <dbReference type="ChEBI" id="CHEBI:29985"/>
        <dbReference type="ChEBI" id="CHEBI:57427"/>
        <dbReference type="EC" id="2.6.1.42"/>
    </reaction>
</comment>
<evidence type="ECO:0000313" key="13">
    <source>
        <dbReference type="Proteomes" id="UP001222325"/>
    </source>
</evidence>
<dbReference type="EC" id="2.6.1.42" evidence="11"/>
<comment type="catalytic activity">
    <reaction evidence="11">
        <text>L-valine + 2-oxoglutarate = 3-methyl-2-oxobutanoate + L-glutamate</text>
        <dbReference type="Rhea" id="RHEA:24813"/>
        <dbReference type="ChEBI" id="CHEBI:11851"/>
        <dbReference type="ChEBI" id="CHEBI:16810"/>
        <dbReference type="ChEBI" id="CHEBI:29985"/>
        <dbReference type="ChEBI" id="CHEBI:57762"/>
        <dbReference type="EC" id="2.6.1.42"/>
    </reaction>
</comment>
<dbReference type="Gene3D" id="3.30.470.10">
    <property type="match status" value="1"/>
</dbReference>
<comment type="catalytic activity">
    <reaction evidence="11">
        <text>L-isoleucine + 2-oxoglutarate = (S)-3-methyl-2-oxopentanoate + L-glutamate</text>
        <dbReference type="Rhea" id="RHEA:24801"/>
        <dbReference type="ChEBI" id="CHEBI:16810"/>
        <dbReference type="ChEBI" id="CHEBI:29985"/>
        <dbReference type="ChEBI" id="CHEBI:35146"/>
        <dbReference type="ChEBI" id="CHEBI:58045"/>
        <dbReference type="EC" id="2.6.1.42"/>
    </reaction>
</comment>
<dbReference type="EMBL" id="JARJCN010000027">
    <property type="protein sequence ID" value="KAJ7087967.1"/>
    <property type="molecule type" value="Genomic_DNA"/>
</dbReference>
<dbReference type="InterPro" id="IPR043132">
    <property type="entry name" value="BCAT-like_C"/>
</dbReference>
<dbReference type="GO" id="GO:0009098">
    <property type="term" value="P:L-leucine biosynthetic process"/>
    <property type="evidence" value="ECO:0007669"/>
    <property type="project" value="TreeGrafter"/>
</dbReference>
<dbReference type="PIRSF" id="PIRSF006468">
    <property type="entry name" value="BCAT1"/>
    <property type="match status" value="1"/>
</dbReference>
<accession>A0AAD6XQS5</accession>
<dbReference type="PANTHER" id="PTHR11825:SF44">
    <property type="entry name" value="BRANCHED-CHAIN-AMINO-ACID AMINOTRANSFERASE"/>
    <property type="match status" value="1"/>
</dbReference>
<keyword evidence="7 11" id="KW-0100">Branched-chain amino acid biosynthesis</keyword>
<keyword evidence="5 11" id="KW-0808">Transferase</keyword>
<evidence type="ECO:0000256" key="2">
    <source>
        <dbReference type="ARBA" id="ARBA00009320"/>
    </source>
</evidence>
<dbReference type="AlphaFoldDB" id="A0AAD6XQS5"/>
<evidence type="ECO:0000256" key="11">
    <source>
        <dbReference type="RuleBase" id="RU004517"/>
    </source>
</evidence>
<feature type="modified residue" description="N6-(pyridoxal phosphate)lysine" evidence="8">
    <location>
        <position position="217"/>
    </location>
</feature>
<evidence type="ECO:0000256" key="3">
    <source>
        <dbReference type="ARBA" id="ARBA00022576"/>
    </source>
</evidence>
<dbReference type="SUPFAM" id="SSF56752">
    <property type="entry name" value="D-aminoacid aminotransferase-like PLP-dependent enzymes"/>
    <property type="match status" value="1"/>
</dbReference>
<sequence length="413" mass="44211">MASATAHTNGHAHTFAPLDASRLTIERATTLKPVPEQGTYAFGDIKTDHMLVMTCDPLTGWSAPEIKPYGPLALDPASNCLQYATNVFEGMKAFMGPDGKPRLFRPDQNMARLQTSAARMALPAFDPDALLVCINKLVSLEARWIPSLSGHSLYIRPTMIGTKPSIKVGPSEHAILYTIVTPVGPYFPPTDDTPDGISLLAVGEHVRSWPGGTGGYKLGLNYSPGFVPQRAAAALGYDQVLWLLGDDKRVTEAGAMNFFAVAARADGGVDVVTPPLDGTILPGITRDAALVLLRAHAVDPARGVLALPPTLKIYVHERHLTLPEMSQWAGAGRLRECFGVGTAVLVVAIERIGDVVDEQVAEALEGASKAKPFVDITPTTKRGLGELGTALYDKLLALKEGRENFEGWSVLCE</sequence>
<dbReference type="Pfam" id="PF01063">
    <property type="entry name" value="Aminotran_4"/>
    <property type="match status" value="1"/>
</dbReference>
<organism evidence="12 13">
    <name type="scientific">Mycena belliarum</name>
    <dbReference type="NCBI Taxonomy" id="1033014"/>
    <lineage>
        <taxon>Eukaryota</taxon>
        <taxon>Fungi</taxon>
        <taxon>Dikarya</taxon>
        <taxon>Basidiomycota</taxon>
        <taxon>Agaricomycotina</taxon>
        <taxon>Agaricomycetes</taxon>
        <taxon>Agaricomycetidae</taxon>
        <taxon>Agaricales</taxon>
        <taxon>Marasmiineae</taxon>
        <taxon>Mycenaceae</taxon>
        <taxon>Mycena</taxon>
    </lineage>
</organism>
<keyword evidence="6 10" id="KW-0663">Pyridoxal phosphate</keyword>
<evidence type="ECO:0000256" key="6">
    <source>
        <dbReference type="ARBA" id="ARBA00022898"/>
    </source>
</evidence>
<evidence type="ECO:0000256" key="7">
    <source>
        <dbReference type="ARBA" id="ARBA00023304"/>
    </source>
</evidence>
<protein>
    <recommendedName>
        <fullName evidence="11">Branched-chain-amino-acid aminotransferase</fullName>
        <ecNumber evidence="11">2.6.1.42</ecNumber>
    </recommendedName>
</protein>
<dbReference type="InterPro" id="IPR043131">
    <property type="entry name" value="BCAT-like_N"/>
</dbReference>
<evidence type="ECO:0000256" key="9">
    <source>
        <dbReference type="RuleBase" id="RU004106"/>
    </source>
</evidence>
<comment type="cofactor">
    <cofactor evidence="1 10">
        <name>pyridoxal 5'-phosphate</name>
        <dbReference type="ChEBI" id="CHEBI:597326"/>
    </cofactor>
</comment>
<dbReference type="InterPro" id="IPR005786">
    <property type="entry name" value="B_amino_transII"/>
</dbReference>
<comment type="similarity">
    <text evidence="2 9">Belongs to the class-IV pyridoxal-phosphate-dependent aminotransferase family.</text>
</comment>
<dbReference type="GO" id="GO:0004084">
    <property type="term" value="F:branched-chain-amino-acid transaminase activity"/>
    <property type="evidence" value="ECO:0007669"/>
    <property type="project" value="UniProtKB-EC"/>
</dbReference>
<evidence type="ECO:0000256" key="5">
    <source>
        <dbReference type="ARBA" id="ARBA00022679"/>
    </source>
</evidence>
<dbReference type="CDD" id="cd01557">
    <property type="entry name" value="BCAT_beta_family"/>
    <property type="match status" value="1"/>
</dbReference>
<dbReference type="InterPro" id="IPR033939">
    <property type="entry name" value="BCAT_family"/>
</dbReference>
<dbReference type="GO" id="GO:0005739">
    <property type="term" value="C:mitochondrion"/>
    <property type="evidence" value="ECO:0007669"/>
    <property type="project" value="TreeGrafter"/>
</dbReference>
<keyword evidence="4 11" id="KW-0028">Amino-acid biosynthesis</keyword>
<keyword evidence="3 11" id="KW-0032">Aminotransferase</keyword>
<dbReference type="Proteomes" id="UP001222325">
    <property type="component" value="Unassembled WGS sequence"/>
</dbReference>
<dbReference type="PANTHER" id="PTHR11825">
    <property type="entry name" value="SUBGROUP IIII AMINOTRANSFERASE"/>
    <property type="match status" value="1"/>
</dbReference>
<comment type="caution">
    <text evidence="12">The sequence shown here is derived from an EMBL/GenBank/DDBJ whole genome shotgun (WGS) entry which is preliminary data.</text>
</comment>
<keyword evidence="13" id="KW-1185">Reference proteome</keyword>
<evidence type="ECO:0000256" key="8">
    <source>
        <dbReference type="PIRSR" id="PIRSR006468-1"/>
    </source>
</evidence>
<dbReference type="InterPro" id="IPR001544">
    <property type="entry name" value="Aminotrans_IV"/>
</dbReference>
<reference evidence="12" key="1">
    <citation type="submission" date="2023-03" db="EMBL/GenBank/DDBJ databases">
        <title>Massive genome expansion in bonnet fungi (Mycena s.s.) driven by repeated elements and novel gene families across ecological guilds.</title>
        <authorList>
            <consortium name="Lawrence Berkeley National Laboratory"/>
            <person name="Harder C.B."/>
            <person name="Miyauchi S."/>
            <person name="Viragh M."/>
            <person name="Kuo A."/>
            <person name="Thoen E."/>
            <person name="Andreopoulos B."/>
            <person name="Lu D."/>
            <person name="Skrede I."/>
            <person name="Drula E."/>
            <person name="Henrissat B."/>
            <person name="Morin E."/>
            <person name="Kohler A."/>
            <person name="Barry K."/>
            <person name="LaButti K."/>
            <person name="Morin E."/>
            <person name="Salamov A."/>
            <person name="Lipzen A."/>
            <person name="Mereny Z."/>
            <person name="Hegedus B."/>
            <person name="Baldrian P."/>
            <person name="Stursova M."/>
            <person name="Weitz H."/>
            <person name="Taylor A."/>
            <person name="Grigoriev I.V."/>
            <person name="Nagy L.G."/>
            <person name="Martin F."/>
            <person name="Kauserud H."/>
        </authorList>
    </citation>
    <scope>NUCLEOTIDE SEQUENCE</scope>
    <source>
        <strain evidence="12">CBHHK173m</strain>
    </source>
</reference>
<proteinExistence type="inferred from homology"/>
<dbReference type="InterPro" id="IPR018300">
    <property type="entry name" value="Aminotrans_IV_CS"/>
</dbReference>
<evidence type="ECO:0000313" key="12">
    <source>
        <dbReference type="EMBL" id="KAJ7087967.1"/>
    </source>
</evidence>
<evidence type="ECO:0000256" key="4">
    <source>
        <dbReference type="ARBA" id="ARBA00022605"/>
    </source>
</evidence>
<evidence type="ECO:0000256" key="1">
    <source>
        <dbReference type="ARBA" id="ARBA00001933"/>
    </source>
</evidence>
<gene>
    <name evidence="12" type="ORF">B0H15DRAFT_841939</name>
</gene>
<dbReference type="GO" id="GO:0009099">
    <property type="term" value="P:L-valine biosynthetic process"/>
    <property type="evidence" value="ECO:0007669"/>
    <property type="project" value="TreeGrafter"/>
</dbReference>